<protein>
    <submittedName>
        <fullName evidence="1">Uncharacterized protein</fullName>
    </submittedName>
</protein>
<accession>X1MVY7</accession>
<feature type="non-terminal residue" evidence="1">
    <location>
        <position position="1"/>
    </location>
</feature>
<reference evidence="1" key="1">
    <citation type="journal article" date="2014" name="Front. Microbiol.">
        <title>High frequency of phylogenetically diverse reductive dehalogenase-homologous genes in deep subseafloor sedimentary metagenomes.</title>
        <authorList>
            <person name="Kawai M."/>
            <person name="Futagami T."/>
            <person name="Toyoda A."/>
            <person name="Takaki Y."/>
            <person name="Nishi S."/>
            <person name="Hori S."/>
            <person name="Arai W."/>
            <person name="Tsubouchi T."/>
            <person name="Morono Y."/>
            <person name="Uchiyama I."/>
            <person name="Ito T."/>
            <person name="Fujiyama A."/>
            <person name="Inagaki F."/>
            <person name="Takami H."/>
        </authorList>
    </citation>
    <scope>NUCLEOTIDE SEQUENCE</scope>
    <source>
        <strain evidence="1">Expedition CK06-06</strain>
    </source>
</reference>
<gene>
    <name evidence="1" type="ORF">S06H3_15486</name>
</gene>
<evidence type="ECO:0000313" key="1">
    <source>
        <dbReference type="EMBL" id="GAI10504.1"/>
    </source>
</evidence>
<proteinExistence type="predicted"/>
<sequence length="283" mass="30898">YDWQQASESFYDEAYQQRGSQIAGTNLTWNGSQLDVDDVWWNALSDIDLTNEYLIKGSDVNKAEAFAKGSNNTVLVVNGSGDLAWIATSSWDTNTTYSASGTLLNLTGNVFSVNEGTLTNGNICKYNSTGTKIECNLADSSANWDAAYNWKLASESFYDLAYAERGSQIAGTNLNWSGGNLNVDDPFTVTQLNFTNASGSGTFEMGVDKFKVVGSSGDTTIAGTLDPANVAAFTLTGQQTLGGTYYIDNSGECIKFEIIDIVKFCFIIKLWIKQSHFSNRWRT</sequence>
<dbReference type="AlphaFoldDB" id="X1MVY7"/>
<name>X1MVY7_9ZZZZ</name>
<dbReference type="EMBL" id="BARV01007624">
    <property type="protein sequence ID" value="GAI10504.1"/>
    <property type="molecule type" value="Genomic_DNA"/>
</dbReference>
<comment type="caution">
    <text evidence="1">The sequence shown here is derived from an EMBL/GenBank/DDBJ whole genome shotgun (WGS) entry which is preliminary data.</text>
</comment>
<organism evidence="1">
    <name type="scientific">marine sediment metagenome</name>
    <dbReference type="NCBI Taxonomy" id="412755"/>
    <lineage>
        <taxon>unclassified sequences</taxon>
        <taxon>metagenomes</taxon>
        <taxon>ecological metagenomes</taxon>
    </lineage>
</organism>